<dbReference type="Proteomes" id="UP000709295">
    <property type="component" value="Unassembled WGS sequence"/>
</dbReference>
<accession>A0A8J5J7Q3</accession>
<dbReference type="AlphaFoldDB" id="A0A8J5J7Q3"/>
<proteinExistence type="predicted"/>
<comment type="caution">
    <text evidence="1">The sequence shown here is derived from an EMBL/GenBank/DDBJ whole genome shotgun (WGS) entry which is preliminary data.</text>
</comment>
<name>A0A8J5J7Q3_9STRA</name>
<evidence type="ECO:0000313" key="2">
    <source>
        <dbReference type="Proteomes" id="UP000709295"/>
    </source>
</evidence>
<sequence length="197" mass="21524">MDESTTLVTSNVDKAALTACADRLLALRTNTVVVRGGEAVPDVSQSLLELRYSDKDYPNAFGNFRQGGCAQVLGNGNVEWGVANGTKCKFVSLAWNNVDDIDRVLQPLASISARCGSVIELSCAPDFIIVKLVTQTGDAIPATTWLTENNLENNWKSGVDGRKERGKKQHCHYNWCCVKQPKQIPHQTSTDSHSQDS</sequence>
<reference evidence="1" key="1">
    <citation type="submission" date="2021-01" db="EMBL/GenBank/DDBJ databases">
        <title>Phytophthora aleatoria, a newly-described species from Pinus radiata is distinct from Phytophthora cactorum isolates based on comparative genomics.</title>
        <authorList>
            <person name="Mcdougal R."/>
            <person name="Panda P."/>
            <person name="Williams N."/>
            <person name="Studholme D.J."/>
        </authorList>
    </citation>
    <scope>NUCLEOTIDE SEQUENCE</scope>
    <source>
        <strain evidence="1">NZFS 4037</strain>
    </source>
</reference>
<evidence type="ECO:0000313" key="1">
    <source>
        <dbReference type="EMBL" id="KAG6964439.1"/>
    </source>
</evidence>
<dbReference type="EMBL" id="JAENGY010000379">
    <property type="protein sequence ID" value="KAG6964439.1"/>
    <property type="molecule type" value="Genomic_DNA"/>
</dbReference>
<protein>
    <submittedName>
        <fullName evidence="1">Uncharacterized protein</fullName>
    </submittedName>
</protein>
<keyword evidence="2" id="KW-1185">Reference proteome</keyword>
<organism evidence="1 2">
    <name type="scientific">Phytophthora aleatoria</name>
    <dbReference type="NCBI Taxonomy" id="2496075"/>
    <lineage>
        <taxon>Eukaryota</taxon>
        <taxon>Sar</taxon>
        <taxon>Stramenopiles</taxon>
        <taxon>Oomycota</taxon>
        <taxon>Peronosporomycetes</taxon>
        <taxon>Peronosporales</taxon>
        <taxon>Peronosporaceae</taxon>
        <taxon>Phytophthora</taxon>
    </lineage>
</organism>
<gene>
    <name evidence="1" type="ORF">JG688_00007693</name>
</gene>